<proteinExistence type="predicted"/>
<evidence type="ECO:0000313" key="2">
    <source>
        <dbReference type="Proteomes" id="UP000248291"/>
    </source>
</evidence>
<name>A0AAN4Q4W6_PSESF</name>
<reference evidence="1 2" key="1">
    <citation type="submission" date="2018-04" db="EMBL/GenBank/DDBJ databases">
        <title>Draft genome sequence of Pseudomonas syringae pv. actinidiae biovar 3 strains isolated from kiwifruit in Kagawa prefecture.</title>
        <authorList>
            <person name="Tabuchi M."/>
            <person name="Saito M."/>
            <person name="Fujiwara S."/>
            <person name="Sasa N."/>
            <person name="Akimitsu K."/>
            <person name="Gomi K."/>
            <person name="Konishi-Sugita S."/>
            <person name="Hamano K."/>
            <person name="Kataoka I."/>
        </authorList>
    </citation>
    <scope>NUCLEOTIDE SEQUENCE [LARGE SCALE GENOMIC DNA]</scope>
    <source>
        <strain evidence="1 2">MAFF212211</strain>
    </source>
</reference>
<accession>A0AAN4Q4W6</accession>
<dbReference type="EMBL" id="BGKA01000096">
    <property type="protein sequence ID" value="GBH17089.1"/>
    <property type="molecule type" value="Genomic_DNA"/>
</dbReference>
<organism evidence="1 2">
    <name type="scientific">Pseudomonas syringae pv. actinidiae</name>
    <dbReference type="NCBI Taxonomy" id="103796"/>
    <lineage>
        <taxon>Bacteria</taxon>
        <taxon>Pseudomonadati</taxon>
        <taxon>Pseudomonadota</taxon>
        <taxon>Gammaproteobacteria</taxon>
        <taxon>Pseudomonadales</taxon>
        <taxon>Pseudomonadaceae</taxon>
        <taxon>Pseudomonas</taxon>
        <taxon>Pseudomonas syringae</taxon>
    </lineage>
</organism>
<dbReference type="Proteomes" id="UP000248291">
    <property type="component" value="Unassembled WGS sequence"/>
</dbReference>
<gene>
    <name evidence="1" type="ORF">KPSA3_03049</name>
</gene>
<dbReference type="AlphaFoldDB" id="A0AAN4Q4W6"/>
<comment type="caution">
    <text evidence="1">The sequence shown here is derived from an EMBL/GenBank/DDBJ whole genome shotgun (WGS) entry which is preliminary data.</text>
</comment>
<sequence>MTKVKENAAIQLSAATSTSFDQINTFAHEYDRGVTSRSTANLRTRSIRLLIHSSRSRRLV</sequence>
<evidence type="ECO:0000313" key="1">
    <source>
        <dbReference type="EMBL" id="GBH17089.1"/>
    </source>
</evidence>
<protein>
    <submittedName>
        <fullName evidence="1">Uncharacterized protein</fullName>
    </submittedName>
</protein>